<reference evidence="1 2" key="1">
    <citation type="submission" date="2020-05" db="EMBL/GenBank/DDBJ databases">
        <title>Characterization of novel class B3 metallo-beta-lactamase from novel Pseudomonas species.</title>
        <authorList>
            <person name="Yamada K."/>
            <person name="Aoki K."/>
            <person name="Ishii Y."/>
        </authorList>
    </citation>
    <scope>NUCLEOTIDE SEQUENCE [LARGE SCALE GENOMIC DNA]</scope>
    <source>
        <strain evidence="1 2">TUM18999</strain>
    </source>
</reference>
<dbReference type="EMBL" id="AP023189">
    <property type="protein sequence ID" value="BCG22093.1"/>
    <property type="molecule type" value="Genomic_DNA"/>
</dbReference>
<gene>
    <name evidence="1" type="ORF">TUM18999_02840</name>
</gene>
<dbReference type="Proteomes" id="UP000509383">
    <property type="component" value="Chromosome"/>
</dbReference>
<dbReference type="RefSeq" id="WP_173179292.1">
    <property type="nucleotide sequence ID" value="NZ_AP023189.1"/>
</dbReference>
<dbReference type="AlphaFoldDB" id="A0A6J4DX20"/>
<name>A0A6J4DX20_9PSED</name>
<proteinExistence type="predicted"/>
<evidence type="ECO:0000313" key="1">
    <source>
        <dbReference type="EMBL" id="BCG22093.1"/>
    </source>
</evidence>
<sequence>MLSDQKLLKRDYERLQFLRWVLFLVTACEAAGIKDLTRARLHALLFMSFASARYYGLKPLRQRAQRTPHGPYYRAAHLALGHLAFSGLIDVADFKAHPSPKDLQFEGTFRLTKSGLKVCQDLRQTNTGEIIYKFLLDMCLGTARVILGESEELSTQDNGTLDEMLAQDLTYVNALKRPGNSLLIEESPEEITPTVKGLNSIQQLLSQKTFVNRKDVLSAYQTLLRNRAKAA</sequence>
<protein>
    <submittedName>
        <fullName evidence="1">Uncharacterized protein</fullName>
    </submittedName>
</protein>
<dbReference type="KEGG" id="ptw:TUM18999_02840"/>
<evidence type="ECO:0000313" key="2">
    <source>
        <dbReference type="Proteomes" id="UP000509383"/>
    </source>
</evidence>
<organism evidence="1 2">
    <name type="scientific">Pseudomonas tohonis</name>
    <dbReference type="NCBI Taxonomy" id="2725477"/>
    <lineage>
        <taxon>Bacteria</taxon>
        <taxon>Pseudomonadati</taxon>
        <taxon>Pseudomonadota</taxon>
        <taxon>Gammaproteobacteria</taxon>
        <taxon>Pseudomonadales</taxon>
        <taxon>Pseudomonadaceae</taxon>
        <taxon>Pseudomonas</taxon>
    </lineage>
</organism>
<accession>A0A6J4DX20</accession>